<evidence type="ECO:0000313" key="1">
    <source>
        <dbReference type="EMBL" id="KAG6510514.1"/>
    </source>
</evidence>
<comment type="caution">
    <text evidence="1">The sequence shown here is derived from an EMBL/GenBank/DDBJ whole genome shotgun (WGS) entry which is preliminary data.</text>
</comment>
<gene>
    <name evidence="1" type="ORF">ZIOFF_028538</name>
</gene>
<accession>A0A8J5GZS4</accession>
<dbReference type="AlphaFoldDB" id="A0A8J5GZS4"/>
<proteinExistence type="predicted"/>
<evidence type="ECO:0000313" key="2">
    <source>
        <dbReference type="Proteomes" id="UP000734854"/>
    </source>
</evidence>
<dbReference type="Proteomes" id="UP000734854">
    <property type="component" value="Unassembled WGS sequence"/>
</dbReference>
<dbReference type="EMBL" id="JACMSC010000008">
    <property type="protein sequence ID" value="KAG6510514.1"/>
    <property type="molecule type" value="Genomic_DNA"/>
</dbReference>
<reference evidence="1 2" key="1">
    <citation type="submission" date="2020-08" db="EMBL/GenBank/DDBJ databases">
        <title>Plant Genome Project.</title>
        <authorList>
            <person name="Zhang R.-G."/>
        </authorList>
    </citation>
    <scope>NUCLEOTIDE SEQUENCE [LARGE SCALE GENOMIC DNA]</scope>
    <source>
        <tissue evidence="1">Rhizome</tissue>
    </source>
</reference>
<name>A0A8J5GZS4_ZINOF</name>
<sequence length="127" mass="14567">MFGKFKEAMTKKFEMIDIGLMAYYLGIEVNQREDGSFISQAVTRAEGSSEWRRQSIVYFSDTPPVHSQSVIEFPRASCLSGCDGRDVMKGCSQLIRLRREFTVSDSIQFGQAGLSWFMWEDVQIDRD</sequence>
<organism evidence="1 2">
    <name type="scientific">Zingiber officinale</name>
    <name type="common">Ginger</name>
    <name type="synonym">Amomum zingiber</name>
    <dbReference type="NCBI Taxonomy" id="94328"/>
    <lineage>
        <taxon>Eukaryota</taxon>
        <taxon>Viridiplantae</taxon>
        <taxon>Streptophyta</taxon>
        <taxon>Embryophyta</taxon>
        <taxon>Tracheophyta</taxon>
        <taxon>Spermatophyta</taxon>
        <taxon>Magnoliopsida</taxon>
        <taxon>Liliopsida</taxon>
        <taxon>Zingiberales</taxon>
        <taxon>Zingiberaceae</taxon>
        <taxon>Zingiber</taxon>
    </lineage>
</organism>
<protein>
    <submittedName>
        <fullName evidence="1">Uncharacterized protein</fullName>
    </submittedName>
</protein>
<keyword evidence="2" id="KW-1185">Reference proteome</keyword>